<dbReference type="AlphaFoldDB" id="A0A4R9IGZ6"/>
<evidence type="ECO:0000313" key="2">
    <source>
        <dbReference type="EMBL" id="TGK87650.1"/>
    </source>
</evidence>
<keyword evidence="4" id="KW-1185">Reference proteome</keyword>
<dbReference type="EMBL" id="RQFL01000036">
    <property type="protein sequence ID" value="TGK87650.1"/>
    <property type="molecule type" value="Genomic_DNA"/>
</dbReference>
<evidence type="ECO:0000313" key="3">
    <source>
        <dbReference type="Proteomes" id="UP000297394"/>
    </source>
</evidence>
<reference evidence="3 4" key="2">
    <citation type="journal article" date="2019" name="PLoS Negl. Trop. Dis.">
        <title>Revisiting the worldwide diversity of Leptospira species in the environment.</title>
        <authorList>
            <person name="Vincent A.T."/>
            <person name="Schiettekatte O."/>
            <person name="Bourhy P."/>
            <person name="Veyrier F.J."/>
            <person name="Picardeau M."/>
        </authorList>
    </citation>
    <scope>NUCLEOTIDE SEQUENCE [LARGE SCALE GENOMIC DNA]</scope>
    <source>
        <strain evidence="1 3">201800280</strain>
        <strain evidence="4">201800281</strain>
    </source>
</reference>
<organism evidence="1 3">
    <name type="scientific">Leptospira bourretii</name>
    <dbReference type="NCBI Taxonomy" id="2484962"/>
    <lineage>
        <taxon>Bacteria</taxon>
        <taxon>Pseudomonadati</taxon>
        <taxon>Spirochaetota</taxon>
        <taxon>Spirochaetia</taxon>
        <taxon>Leptospirales</taxon>
        <taxon>Leptospiraceae</taxon>
        <taxon>Leptospira</taxon>
    </lineage>
</organism>
<reference evidence="2" key="1">
    <citation type="submission" date="2018-10" db="EMBL/GenBank/DDBJ databases">
        <authorList>
            <person name="Vincent A.T."/>
            <person name="Schiettekatte O."/>
            <person name="Bourhy P."/>
            <person name="Veyrier F.J."/>
            <person name="Picardeau M."/>
        </authorList>
    </citation>
    <scope>NUCLEOTIDE SEQUENCE</scope>
    <source>
        <strain evidence="2">201800281</strain>
    </source>
</reference>
<dbReference type="RefSeq" id="WP_135747511.1">
    <property type="nucleotide sequence ID" value="NZ_RQFX01000075.1"/>
</dbReference>
<dbReference type="Pfam" id="PF07661">
    <property type="entry name" value="MORN_2"/>
    <property type="match status" value="2"/>
</dbReference>
<proteinExistence type="predicted"/>
<dbReference type="Proteomes" id="UP000297394">
    <property type="component" value="Unassembled WGS sequence"/>
</dbReference>
<dbReference type="Proteomes" id="UP000297918">
    <property type="component" value="Unassembled WGS sequence"/>
</dbReference>
<evidence type="ECO:0000313" key="4">
    <source>
        <dbReference type="Proteomes" id="UP000297918"/>
    </source>
</evidence>
<evidence type="ECO:0000313" key="1">
    <source>
        <dbReference type="EMBL" id="TGK87274.1"/>
    </source>
</evidence>
<dbReference type="InterPro" id="IPR011652">
    <property type="entry name" value="MORN_2"/>
</dbReference>
<name>A0A4R9IGZ6_9LEPT</name>
<accession>A0A4R9IGZ6</accession>
<protein>
    <submittedName>
        <fullName evidence="1">Uncharacterized protein</fullName>
    </submittedName>
</protein>
<gene>
    <name evidence="1" type="ORF">EHQ23_07320</name>
    <name evidence="2" type="ORF">EHQ26_19815</name>
</gene>
<sequence length="179" mass="20996">MRILNYMIIFSFAIFNNCMNFHCLENKYERPKSVDPSAILVQPTNSKEKYWELEVKSLNGEVKKYLEWDLKGILQVEVIINGNSKYSKLYYENGNVKEEGNYIYTSVFDEASNTTEVEYAPFGKWIEYFDNGKVKSVSCHTPDYREDIGSNCEIKYQFSSSGKLLNKIDYKRKCKLECK</sequence>
<dbReference type="OrthoDB" id="1467310at2"/>
<comment type="caution">
    <text evidence="1">The sequence shown here is derived from an EMBL/GenBank/DDBJ whole genome shotgun (WGS) entry which is preliminary data.</text>
</comment>
<dbReference type="EMBL" id="RQFM01000012">
    <property type="protein sequence ID" value="TGK87274.1"/>
    <property type="molecule type" value="Genomic_DNA"/>
</dbReference>